<keyword evidence="4" id="KW-1185">Reference proteome</keyword>
<dbReference type="Proteomes" id="UP000500826">
    <property type="component" value="Chromosome"/>
</dbReference>
<feature type="region of interest" description="Disordered" evidence="1">
    <location>
        <begin position="238"/>
        <end position="269"/>
    </location>
</feature>
<proteinExistence type="predicted"/>
<protein>
    <submittedName>
        <fullName evidence="3">PAS domain-containing protein</fullName>
    </submittedName>
</protein>
<evidence type="ECO:0000313" key="3">
    <source>
        <dbReference type="EMBL" id="QJW84444.1"/>
    </source>
</evidence>
<reference evidence="3 4" key="1">
    <citation type="submission" date="2020-05" db="EMBL/GenBank/DDBJ databases">
        <title>Ramlibacter rhizophilus sp. nov., isolated from rhizosphere soil of national flower Mugunghwa from South Korea.</title>
        <authorList>
            <person name="Zheng-Fei Y."/>
            <person name="Huan T."/>
        </authorList>
    </citation>
    <scope>NUCLEOTIDE SEQUENCE [LARGE SCALE GENOMIC DNA]</scope>
    <source>
        <strain evidence="3 4">H242</strain>
    </source>
</reference>
<evidence type="ECO:0000313" key="4">
    <source>
        <dbReference type="Proteomes" id="UP000500826"/>
    </source>
</evidence>
<accession>A0ABX6P323</accession>
<dbReference type="EMBL" id="CP053418">
    <property type="protein sequence ID" value="QJW84444.1"/>
    <property type="molecule type" value="Genomic_DNA"/>
</dbReference>
<feature type="domain" description="PAS" evidence="2">
    <location>
        <begin position="154"/>
        <end position="200"/>
    </location>
</feature>
<feature type="compositionally biased region" description="Low complexity" evidence="1">
    <location>
        <begin position="238"/>
        <end position="258"/>
    </location>
</feature>
<dbReference type="InterPro" id="IPR035965">
    <property type="entry name" value="PAS-like_dom_sf"/>
</dbReference>
<dbReference type="Gene3D" id="3.30.450.20">
    <property type="entry name" value="PAS domain"/>
    <property type="match status" value="2"/>
</dbReference>
<gene>
    <name evidence="3" type="ORF">HK414_13820</name>
</gene>
<dbReference type="InterPro" id="IPR000014">
    <property type="entry name" value="PAS"/>
</dbReference>
<reference evidence="3 4" key="2">
    <citation type="submission" date="2020-05" db="EMBL/GenBank/DDBJ databases">
        <authorList>
            <person name="Khan S.A."/>
            <person name="Jeon C.O."/>
            <person name="Chun B.H."/>
        </authorList>
    </citation>
    <scope>NUCLEOTIDE SEQUENCE [LARGE SCALE GENOMIC DNA]</scope>
    <source>
        <strain evidence="3 4">H242</strain>
    </source>
</reference>
<dbReference type="SUPFAM" id="SSF55785">
    <property type="entry name" value="PYP-like sensor domain (PAS domain)"/>
    <property type="match status" value="1"/>
</dbReference>
<dbReference type="Pfam" id="PF13188">
    <property type="entry name" value="PAS_8"/>
    <property type="match status" value="1"/>
</dbReference>
<organism evidence="3 4">
    <name type="scientific">Ramlibacter terrae</name>
    <dbReference type="NCBI Taxonomy" id="2732511"/>
    <lineage>
        <taxon>Bacteria</taxon>
        <taxon>Pseudomonadati</taxon>
        <taxon>Pseudomonadota</taxon>
        <taxon>Betaproteobacteria</taxon>
        <taxon>Burkholderiales</taxon>
        <taxon>Comamonadaceae</taxon>
        <taxon>Ramlibacter</taxon>
    </lineage>
</organism>
<evidence type="ECO:0000256" key="1">
    <source>
        <dbReference type="SAM" id="MobiDB-lite"/>
    </source>
</evidence>
<sequence length="269" mass="29875">MGERLRAFDWTNHPLGPPAQWPQALQMATSLCLNAGFPTAVYWGPDLYLLYNDAWSVIPAEKHPACLGKPGREVWPEIWDIVGPQFGQVLATGEGLALYDQMLPMVRGGVPRETWWNYSLTAIHDGETVGGIFNQGNDITGVVRARSERQAELQRWREVFRQAPAPVALLRGPEHIFEFANDAYLQLVGRRDLIGTSVRAALPEVEKQGFVKLLDAVYREGKPYRRAPPRCSCSAARAAAPRKSCSTSSSSRCAMRARPWTGSSCRPPT</sequence>
<name>A0ABX6P323_9BURK</name>
<evidence type="ECO:0000259" key="2">
    <source>
        <dbReference type="Pfam" id="PF13188"/>
    </source>
</evidence>